<gene>
    <name evidence="1" type="ORF">ACI1P1_08415</name>
</gene>
<organism evidence="1 2">
    <name type="scientific">Paenibacillus mesotrionivorans</name>
    <dbReference type="NCBI Taxonomy" id="3160968"/>
    <lineage>
        <taxon>Bacteria</taxon>
        <taxon>Bacillati</taxon>
        <taxon>Bacillota</taxon>
        <taxon>Bacilli</taxon>
        <taxon>Bacillales</taxon>
        <taxon>Paenibacillaceae</taxon>
        <taxon>Paenibacillus</taxon>
    </lineage>
</organism>
<name>A0ACC7NX68_9BACL</name>
<sequence length="258" mass="28589">MGYKIVFFDIDGTLLDEDKKIPEDTRLAVAQLKANGIEPVIATGRAPYFFEPLARELGIDSYVSLNGGYVVYRGKELYHRHIPVPVLERLVGLAHQSGHPLVYQGKSSYHTNSVEHAAVLAAIDSLKVFYPGGQSEFWRDESIYQVFLHCRHGEEQPYLAELPELRFIRWHEDAMDVLPLTGSKAEGIQVMLDTLGIPREESIAFGDGLNDKEMLELVGLGIAMGNSHQELLPYADYVTARADEGGIAAGLRYAGCLA</sequence>
<evidence type="ECO:0000313" key="1">
    <source>
        <dbReference type="EMBL" id="MFM9328306.1"/>
    </source>
</evidence>
<dbReference type="Proteomes" id="UP001631969">
    <property type="component" value="Unassembled WGS sequence"/>
</dbReference>
<evidence type="ECO:0000313" key="2">
    <source>
        <dbReference type="Proteomes" id="UP001631969"/>
    </source>
</evidence>
<protein>
    <submittedName>
        <fullName evidence="1">Cof-type HAD-IIB family hydrolase</fullName>
    </submittedName>
</protein>
<dbReference type="EMBL" id="JBJURJ010000004">
    <property type="protein sequence ID" value="MFM9328306.1"/>
    <property type="molecule type" value="Genomic_DNA"/>
</dbReference>
<proteinExistence type="predicted"/>
<reference evidence="1" key="1">
    <citation type="submission" date="2024-12" db="EMBL/GenBank/DDBJ databases">
        <authorList>
            <person name="Wu N."/>
        </authorList>
    </citation>
    <scope>NUCLEOTIDE SEQUENCE</scope>
    <source>
        <strain evidence="1">P15</strain>
    </source>
</reference>
<keyword evidence="1" id="KW-0378">Hydrolase</keyword>
<keyword evidence="2" id="KW-1185">Reference proteome</keyword>
<comment type="caution">
    <text evidence="1">The sequence shown here is derived from an EMBL/GenBank/DDBJ whole genome shotgun (WGS) entry which is preliminary data.</text>
</comment>
<accession>A0ACC7NX68</accession>